<dbReference type="SUPFAM" id="SSF52087">
    <property type="entry name" value="CRAL/TRIO domain"/>
    <property type="match status" value="1"/>
</dbReference>
<comment type="caution">
    <text evidence="8">The sequence shown here is derived from an EMBL/GenBank/DDBJ whole genome shotgun (WGS) entry which is preliminary data.</text>
</comment>
<reference evidence="8" key="1">
    <citation type="submission" date="2020-06" db="EMBL/GenBank/DDBJ databases">
        <authorList>
            <person name="Li T."/>
            <person name="Hu X."/>
            <person name="Zhang T."/>
            <person name="Song X."/>
            <person name="Zhang H."/>
            <person name="Dai N."/>
            <person name="Sheng W."/>
            <person name="Hou X."/>
            <person name="Wei L."/>
        </authorList>
    </citation>
    <scope>NUCLEOTIDE SEQUENCE</scope>
    <source>
        <strain evidence="8">KEN8</strain>
        <tissue evidence="8">Leaf</tissue>
    </source>
</reference>
<name>A0AAW2M1X3_9LAMI</name>
<dbReference type="PANTHER" id="PTHR45657">
    <property type="entry name" value="CRAL-TRIO DOMAIN-CONTAINING PROTEIN YKL091C-RELATED"/>
    <property type="match status" value="1"/>
</dbReference>
<dbReference type="PANTHER" id="PTHR45657:SF50">
    <property type="entry name" value="PHOSPHATIDYLINOSITOL_PHOSPHATIDYLCHOLINE TRANSFER PROTEIN SFH11"/>
    <property type="match status" value="1"/>
</dbReference>
<organism evidence="8">
    <name type="scientific">Sesamum calycinum</name>
    <dbReference type="NCBI Taxonomy" id="2727403"/>
    <lineage>
        <taxon>Eukaryota</taxon>
        <taxon>Viridiplantae</taxon>
        <taxon>Streptophyta</taxon>
        <taxon>Embryophyta</taxon>
        <taxon>Tracheophyta</taxon>
        <taxon>Spermatophyta</taxon>
        <taxon>Magnoliopsida</taxon>
        <taxon>eudicotyledons</taxon>
        <taxon>Gunneridae</taxon>
        <taxon>Pentapetalae</taxon>
        <taxon>asterids</taxon>
        <taxon>lamiids</taxon>
        <taxon>Lamiales</taxon>
        <taxon>Pedaliaceae</taxon>
        <taxon>Sesamum</taxon>
    </lineage>
</organism>
<dbReference type="GO" id="GO:0005886">
    <property type="term" value="C:plasma membrane"/>
    <property type="evidence" value="ECO:0007669"/>
    <property type="project" value="UniProtKB-SubCell"/>
</dbReference>
<evidence type="ECO:0000256" key="5">
    <source>
        <dbReference type="ARBA" id="ARBA00038020"/>
    </source>
</evidence>
<keyword evidence="4" id="KW-0333">Golgi apparatus</keyword>
<keyword evidence="3" id="KW-0813">Transport</keyword>
<feature type="compositionally biased region" description="Polar residues" evidence="6">
    <location>
        <begin position="13"/>
        <end position="31"/>
    </location>
</feature>
<evidence type="ECO:0000256" key="4">
    <source>
        <dbReference type="ARBA" id="ARBA00023034"/>
    </source>
</evidence>
<gene>
    <name evidence="8" type="ORF">Scaly_2414200</name>
</gene>
<evidence type="ECO:0000256" key="2">
    <source>
        <dbReference type="ARBA" id="ARBA00004395"/>
    </source>
</evidence>
<accession>A0AAW2M1X3</accession>
<feature type="region of interest" description="Disordered" evidence="6">
    <location>
        <begin position="11"/>
        <end position="46"/>
    </location>
</feature>
<evidence type="ECO:0000313" key="8">
    <source>
        <dbReference type="EMBL" id="KAL0324471.1"/>
    </source>
</evidence>
<comment type="similarity">
    <text evidence="5">Belongs to the SFH family.</text>
</comment>
<dbReference type="Gene3D" id="3.40.525.10">
    <property type="entry name" value="CRAL-TRIO lipid binding domain"/>
    <property type="match status" value="2"/>
</dbReference>
<sequence>MHKTKELLKEIRISSNAGGSKLSPTPSARETTNTRKKKVPTHPPIETNWLLPPVGEREKPYRSFMSFLSFRNMGRSQSAEMVLEGRHNPKDEKLVESFRELLFLEGHLPVKHYDYHTLLSTLSEEFGVDTICKEFKFEEHEEVKRCYPHGYHGVDRYGRPVYIERLGMVDLDSFLLGMSRFSKPARHLFMEIQKIDSNYYPETLHQLYIVNAGSGFKVLWKAIRAFLDARTLAKIRVKYSYSNLPSFLGGECTCAESGGCLFSDKGPWNDPEITEMLQGMLCTEEEQEFRLTNASHDQKNTAFPADTEENVGCEDNRMDESVRVAQQTTYVDKPLLQKHSSLCFKIQNK</sequence>
<proteinExistence type="inferred from homology"/>
<evidence type="ECO:0000259" key="7">
    <source>
        <dbReference type="PROSITE" id="PS50191"/>
    </source>
</evidence>
<evidence type="ECO:0000256" key="1">
    <source>
        <dbReference type="ARBA" id="ARBA00004202"/>
    </source>
</evidence>
<dbReference type="Pfam" id="PF00650">
    <property type="entry name" value="CRAL_TRIO"/>
    <property type="match status" value="1"/>
</dbReference>
<evidence type="ECO:0000256" key="6">
    <source>
        <dbReference type="SAM" id="MobiDB-lite"/>
    </source>
</evidence>
<dbReference type="EMBL" id="JACGWM010000015">
    <property type="protein sequence ID" value="KAL0324471.1"/>
    <property type="molecule type" value="Genomic_DNA"/>
</dbReference>
<dbReference type="InterPro" id="IPR036865">
    <property type="entry name" value="CRAL-TRIO_dom_sf"/>
</dbReference>
<keyword evidence="3" id="KW-0653">Protein transport</keyword>
<dbReference type="SMART" id="SM00516">
    <property type="entry name" value="SEC14"/>
    <property type="match status" value="1"/>
</dbReference>
<reference evidence="8" key="2">
    <citation type="journal article" date="2024" name="Plant">
        <title>Genomic evolution and insights into agronomic trait innovations of Sesamum species.</title>
        <authorList>
            <person name="Miao H."/>
            <person name="Wang L."/>
            <person name="Qu L."/>
            <person name="Liu H."/>
            <person name="Sun Y."/>
            <person name="Le M."/>
            <person name="Wang Q."/>
            <person name="Wei S."/>
            <person name="Zheng Y."/>
            <person name="Lin W."/>
            <person name="Duan Y."/>
            <person name="Cao H."/>
            <person name="Xiong S."/>
            <person name="Wang X."/>
            <person name="Wei L."/>
            <person name="Li C."/>
            <person name="Ma Q."/>
            <person name="Ju M."/>
            <person name="Zhao R."/>
            <person name="Li G."/>
            <person name="Mu C."/>
            <person name="Tian Q."/>
            <person name="Mei H."/>
            <person name="Zhang T."/>
            <person name="Gao T."/>
            <person name="Zhang H."/>
        </authorList>
    </citation>
    <scope>NUCLEOTIDE SEQUENCE</scope>
    <source>
        <strain evidence="8">KEN8</strain>
    </source>
</reference>
<dbReference type="AlphaFoldDB" id="A0AAW2M1X3"/>
<feature type="domain" description="CRAL-TRIO" evidence="7">
    <location>
        <begin position="168"/>
        <end position="265"/>
    </location>
</feature>
<dbReference type="CDD" id="cd00170">
    <property type="entry name" value="SEC14"/>
    <property type="match status" value="1"/>
</dbReference>
<protein>
    <submittedName>
        <fullName evidence="8">Phosphatidylinositol/phosphatidylcholine transfer protein SFH11</fullName>
    </submittedName>
</protein>
<dbReference type="InterPro" id="IPR051026">
    <property type="entry name" value="PI/PC_transfer"/>
</dbReference>
<comment type="subcellular location">
    <subcellularLocation>
        <location evidence="1">Cell membrane</location>
        <topology evidence="1">Peripheral membrane protein</topology>
    </subcellularLocation>
    <subcellularLocation>
        <location evidence="2">Golgi apparatus membrane</location>
        <topology evidence="2">Peripheral membrane protein</topology>
    </subcellularLocation>
</comment>
<evidence type="ECO:0000256" key="3">
    <source>
        <dbReference type="ARBA" id="ARBA00022927"/>
    </source>
</evidence>
<dbReference type="PROSITE" id="PS50191">
    <property type="entry name" value="CRAL_TRIO"/>
    <property type="match status" value="1"/>
</dbReference>
<dbReference type="GO" id="GO:0015031">
    <property type="term" value="P:protein transport"/>
    <property type="evidence" value="ECO:0007669"/>
    <property type="project" value="UniProtKB-KW"/>
</dbReference>
<dbReference type="InterPro" id="IPR001251">
    <property type="entry name" value="CRAL-TRIO_dom"/>
</dbReference>
<dbReference type="GO" id="GO:0000139">
    <property type="term" value="C:Golgi membrane"/>
    <property type="evidence" value="ECO:0007669"/>
    <property type="project" value="UniProtKB-SubCell"/>
</dbReference>